<evidence type="ECO:0000313" key="3">
    <source>
        <dbReference type="EMBL" id="KAJ8370631.1"/>
    </source>
</evidence>
<keyword evidence="4" id="KW-1185">Reference proteome</keyword>
<sequence length="110" mass="12495">MGQEVPGYGRHRAGMLTWRRGPRYFTKADTLRLGKEALMAEVGKMEEELKTTSETTASVPANKTPRMESVESERLFSTASIMIDERRSRLTAETAEKLIYLKNNLPLMVM</sequence>
<evidence type="ECO:0000313" key="4">
    <source>
        <dbReference type="Proteomes" id="UP001152622"/>
    </source>
</evidence>
<reference evidence="3" key="1">
    <citation type="journal article" date="2023" name="Science">
        <title>Genome structures resolve the early diversification of teleost fishes.</title>
        <authorList>
            <person name="Parey E."/>
            <person name="Louis A."/>
            <person name="Montfort J."/>
            <person name="Bouchez O."/>
            <person name="Roques C."/>
            <person name="Iampietro C."/>
            <person name="Lluch J."/>
            <person name="Castinel A."/>
            <person name="Donnadieu C."/>
            <person name="Desvignes T."/>
            <person name="Floi Bucao C."/>
            <person name="Jouanno E."/>
            <person name="Wen M."/>
            <person name="Mejri S."/>
            <person name="Dirks R."/>
            <person name="Jansen H."/>
            <person name="Henkel C."/>
            <person name="Chen W.J."/>
            <person name="Zahm M."/>
            <person name="Cabau C."/>
            <person name="Klopp C."/>
            <person name="Thompson A.W."/>
            <person name="Robinson-Rechavi M."/>
            <person name="Braasch I."/>
            <person name="Lecointre G."/>
            <person name="Bobe J."/>
            <person name="Postlethwait J.H."/>
            <person name="Berthelot C."/>
            <person name="Roest Crollius H."/>
            <person name="Guiguen Y."/>
        </authorList>
    </citation>
    <scope>NUCLEOTIDE SEQUENCE</scope>
    <source>
        <strain evidence="3">WJC10195</strain>
    </source>
</reference>
<dbReference type="InterPro" id="IPR008906">
    <property type="entry name" value="HATC_C_dom"/>
</dbReference>
<evidence type="ECO:0000256" key="1">
    <source>
        <dbReference type="SAM" id="MobiDB-lite"/>
    </source>
</evidence>
<organism evidence="3 4">
    <name type="scientific">Synaphobranchus kaupii</name>
    <name type="common">Kaup's arrowtooth eel</name>
    <dbReference type="NCBI Taxonomy" id="118154"/>
    <lineage>
        <taxon>Eukaryota</taxon>
        <taxon>Metazoa</taxon>
        <taxon>Chordata</taxon>
        <taxon>Craniata</taxon>
        <taxon>Vertebrata</taxon>
        <taxon>Euteleostomi</taxon>
        <taxon>Actinopterygii</taxon>
        <taxon>Neopterygii</taxon>
        <taxon>Teleostei</taxon>
        <taxon>Anguilliformes</taxon>
        <taxon>Synaphobranchidae</taxon>
        <taxon>Synaphobranchus</taxon>
    </lineage>
</organism>
<accession>A0A9Q1FZM9</accession>
<feature type="compositionally biased region" description="Polar residues" evidence="1">
    <location>
        <begin position="52"/>
        <end position="61"/>
    </location>
</feature>
<gene>
    <name evidence="3" type="ORF">SKAU_G00106590</name>
</gene>
<feature type="region of interest" description="Disordered" evidence="1">
    <location>
        <begin position="46"/>
        <end position="71"/>
    </location>
</feature>
<name>A0A9Q1FZM9_SYNKA</name>
<dbReference type="OrthoDB" id="10057873at2759"/>
<dbReference type="SUPFAM" id="SSF53098">
    <property type="entry name" value="Ribonuclease H-like"/>
    <property type="match status" value="1"/>
</dbReference>
<dbReference type="InterPro" id="IPR012337">
    <property type="entry name" value="RNaseH-like_sf"/>
</dbReference>
<dbReference type="GO" id="GO:0046983">
    <property type="term" value="F:protein dimerization activity"/>
    <property type="evidence" value="ECO:0007669"/>
    <property type="project" value="InterPro"/>
</dbReference>
<proteinExistence type="predicted"/>
<feature type="domain" description="HAT C-terminal dimerisation" evidence="2">
    <location>
        <begin position="69"/>
        <end position="105"/>
    </location>
</feature>
<evidence type="ECO:0000259" key="2">
    <source>
        <dbReference type="Pfam" id="PF05699"/>
    </source>
</evidence>
<dbReference type="AlphaFoldDB" id="A0A9Q1FZM9"/>
<dbReference type="Proteomes" id="UP001152622">
    <property type="component" value="Chromosome 3"/>
</dbReference>
<dbReference type="Pfam" id="PF05699">
    <property type="entry name" value="Dimer_Tnp_hAT"/>
    <property type="match status" value="1"/>
</dbReference>
<dbReference type="EMBL" id="JAINUF010000003">
    <property type="protein sequence ID" value="KAJ8370631.1"/>
    <property type="molecule type" value="Genomic_DNA"/>
</dbReference>
<protein>
    <recommendedName>
        <fullName evidence="2">HAT C-terminal dimerisation domain-containing protein</fullName>
    </recommendedName>
</protein>
<comment type="caution">
    <text evidence="3">The sequence shown here is derived from an EMBL/GenBank/DDBJ whole genome shotgun (WGS) entry which is preliminary data.</text>
</comment>